<evidence type="ECO:0000256" key="4">
    <source>
        <dbReference type="ARBA" id="ARBA00022692"/>
    </source>
</evidence>
<name>A0A7R8VBQ7_TIMDO</name>
<keyword evidence="5" id="KW-0709">Segmentation polarity protein</keyword>
<dbReference type="GO" id="GO:0016055">
    <property type="term" value="P:Wnt signaling pathway"/>
    <property type="evidence" value="ECO:0007669"/>
    <property type="project" value="InterPro"/>
</dbReference>
<evidence type="ECO:0000256" key="5">
    <source>
        <dbReference type="ARBA" id="ARBA00022716"/>
    </source>
</evidence>
<dbReference type="AlphaFoldDB" id="A0A7R8VBQ7"/>
<evidence type="ECO:0000256" key="10">
    <source>
        <dbReference type="ARBA" id="ARBA00023257"/>
    </source>
</evidence>
<comment type="subunit">
    <text evidence="13">Interacts with wg; in the Golgi. Interacts with Vps35, a component of the retromer complex; wls stability is regulated by Vps35.</text>
</comment>
<evidence type="ECO:0000313" key="18">
    <source>
        <dbReference type="EMBL" id="CAD7195442.1"/>
    </source>
</evidence>
<dbReference type="EMBL" id="OA564754">
    <property type="protein sequence ID" value="CAD7195442.1"/>
    <property type="molecule type" value="Genomic_DNA"/>
</dbReference>
<evidence type="ECO:0000256" key="6">
    <source>
        <dbReference type="ARBA" id="ARBA00022753"/>
    </source>
</evidence>
<evidence type="ECO:0000256" key="2">
    <source>
        <dbReference type="ARBA" id="ARBA00004477"/>
    </source>
</evidence>
<protein>
    <recommendedName>
        <fullName evidence="3">Protein wntless</fullName>
    </recommendedName>
</protein>
<evidence type="ECO:0000259" key="17">
    <source>
        <dbReference type="Pfam" id="PF06664"/>
    </source>
</evidence>
<dbReference type="GO" id="GO:0006886">
    <property type="term" value="P:intracellular protein transport"/>
    <property type="evidence" value="ECO:0007669"/>
    <property type="project" value="TreeGrafter"/>
</dbReference>
<proteinExistence type="predicted"/>
<dbReference type="GO" id="GO:0042734">
    <property type="term" value="C:presynaptic membrane"/>
    <property type="evidence" value="ECO:0007669"/>
    <property type="project" value="UniProtKB-SubCell"/>
</dbReference>
<sequence>MALLTVYKLENSSHQVGSIAGFFKQVGGWLTRIGELELEEVNPHLRGGRVENHLGKPPPVNPIKIRTSISPSSAVEQLNTTGALANYATEAGDTLLLDCQDNHDQQTKLLEQALQMACNGYSSVRVTCKEQFYLYFSAFDSWEQVHSQAVRITITAVTEARKSCLFSRNSLVGASEGRWKWDDEMKLEFTSAFFTGVYGMWNIYIFALIVLYAPSHKQWPTETENHGIVNEEIEFSRLATDPSSHLNTLCHKSSSFRGRKELLFLFYLSNENDKGRFGIEEKKV</sequence>
<dbReference type="InterPro" id="IPR047843">
    <property type="entry name" value="WLS-like_TM"/>
</dbReference>
<evidence type="ECO:0000256" key="3">
    <source>
        <dbReference type="ARBA" id="ARBA00015887"/>
    </source>
</evidence>
<dbReference type="GO" id="GO:0005789">
    <property type="term" value="C:endoplasmic reticulum membrane"/>
    <property type="evidence" value="ECO:0007669"/>
    <property type="project" value="UniProtKB-SubCell"/>
</dbReference>
<keyword evidence="9 16" id="KW-0472">Membrane</keyword>
<accession>A0A7R8VBQ7</accession>
<dbReference type="GO" id="GO:0010008">
    <property type="term" value="C:endosome membrane"/>
    <property type="evidence" value="ECO:0007669"/>
    <property type="project" value="UniProtKB-SubCell"/>
</dbReference>
<evidence type="ECO:0000256" key="13">
    <source>
        <dbReference type="ARBA" id="ARBA00025880"/>
    </source>
</evidence>
<evidence type="ECO:0000256" key="7">
    <source>
        <dbReference type="ARBA" id="ARBA00022989"/>
    </source>
</evidence>
<dbReference type="Pfam" id="PF06664">
    <property type="entry name" value="WLS-like_TM"/>
    <property type="match status" value="1"/>
</dbReference>
<evidence type="ECO:0000256" key="15">
    <source>
        <dbReference type="ARBA" id="ARBA00034107"/>
    </source>
</evidence>
<evidence type="ECO:0000256" key="16">
    <source>
        <dbReference type="SAM" id="Phobius"/>
    </source>
</evidence>
<dbReference type="GO" id="GO:0045211">
    <property type="term" value="C:postsynaptic membrane"/>
    <property type="evidence" value="ECO:0007669"/>
    <property type="project" value="UniProtKB-SubCell"/>
</dbReference>
<evidence type="ECO:0000256" key="8">
    <source>
        <dbReference type="ARBA" id="ARBA00023018"/>
    </source>
</evidence>
<comment type="subcellular location">
    <subcellularLocation>
        <location evidence="2">Endoplasmic reticulum membrane</location>
        <topology evidence="2">Multi-pass membrane protein</topology>
    </subcellularLocation>
    <subcellularLocation>
        <location evidence="1">Endosome membrane</location>
        <topology evidence="1">Multi-pass membrane protein</topology>
    </subcellularLocation>
    <subcellularLocation>
        <location evidence="14">Postsynaptic cell membrane</location>
        <topology evidence="14">Multi-pass membrane protein</topology>
    </subcellularLocation>
    <subcellularLocation>
        <location evidence="15">Presynaptic cell membrane</location>
        <topology evidence="15">Multi-pass membrane protein</topology>
    </subcellularLocation>
</comment>
<evidence type="ECO:0000256" key="11">
    <source>
        <dbReference type="ARBA" id="ARBA00023273"/>
    </source>
</evidence>
<evidence type="ECO:0000256" key="9">
    <source>
        <dbReference type="ARBA" id="ARBA00023136"/>
    </source>
</evidence>
<dbReference type="GO" id="GO:0017147">
    <property type="term" value="F:Wnt-protein binding"/>
    <property type="evidence" value="ECO:0007669"/>
    <property type="project" value="InterPro"/>
</dbReference>
<keyword evidence="5" id="KW-0217">Developmental protein</keyword>
<evidence type="ECO:0000256" key="14">
    <source>
        <dbReference type="ARBA" id="ARBA00034104"/>
    </source>
</evidence>
<dbReference type="GO" id="GO:0007367">
    <property type="term" value="P:segment polarity determination"/>
    <property type="evidence" value="ECO:0007669"/>
    <property type="project" value="UniProtKB-KW"/>
</dbReference>
<keyword evidence="11" id="KW-0966">Cell projection</keyword>
<keyword evidence="4 16" id="KW-0812">Transmembrane</keyword>
<keyword evidence="8" id="KW-0770">Synapse</keyword>
<feature type="transmembrane region" description="Helical" evidence="16">
    <location>
        <begin position="192"/>
        <end position="213"/>
    </location>
</feature>
<feature type="domain" description="Wntless-like transmembrane" evidence="17">
    <location>
        <begin position="133"/>
        <end position="216"/>
    </location>
</feature>
<keyword evidence="10" id="KW-0628">Postsynaptic cell membrane</keyword>
<dbReference type="PANTHER" id="PTHR13449">
    <property type="entry name" value="INTEGRAL MEMBRANE PROTEIN GPR177"/>
    <property type="match status" value="1"/>
</dbReference>
<evidence type="ECO:0000256" key="1">
    <source>
        <dbReference type="ARBA" id="ARBA00004337"/>
    </source>
</evidence>
<dbReference type="PANTHER" id="PTHR13449:SF2">
    <property type="entry name" value="PROTEIN WNTLESS HOMOLOG"/>
    <property type="match status" value="1"/>
</dbReference>
<gene>
    <name evidence="18" type="ORF">TDIB3V08_LOCUS1826</name>
</gene>
<keyword evidence="7 16" id="KW-1133">Transmembrane helix</keyword>
<organism evidence="18">
    <name type="scientific">Timema douglasi</name>
    <name type="common">Walking stick</name>
    <dbReference type="NCBI Taxonomy" id="61478"/>
    <lineage>
        <taxon>Eukaryota</taxon>
        <taxon>Metazoa</taxon>
        <taxon>Ecdysozoa</taxon>
        <taxon>Arthropoda</taxon>
        <taxon>Hexapoda</taxon>
        <taxon>Insecta</taxon>
        <taxon>Pterygota</taxon>
        <taxon>Neoptera</taxon>
        <taxon>Polyneoptera</taxon>
        <taxon>Phasmatodea</taxon>
        <taxon>Timematodea</taxon>
        <taxon>Timematoidea</taxon>
        <taxon>Timematidae</taxon>
        <taxon>Timema</taxon>
    </lineage>
</organism>
<keyword evidence="6" id="KW-0967">Endosome</keyword>
<dbReference type="InterPro" id="IPR009551">
    <property type="entry name" value="Wntless"/>
</dbReference>
<comment type="function">
    <text evidence="12">A segment polarity gene required for wingless (wg)-dependent patterning processes, acting in both wg-sending cells and wg-target cells. In non-neuronal cells wls directs wg secretion. The wls traffic loop encompasses the Golgi, the cell surface, an endocytic compartment and a retrograde route leading back to the Golgi, and involves clathrin-mediated endocytosis and the retromer complex (a conserved protein complex consisting of Vps35 and Vps26). In neuronal cells (the larval motorneuron NMJ), the wg signal moves across the synapse via the release of wls-containing exosome-like vesicles. Postsynaptic wls is required for the trafficking of fz2 through the fz2-interacting protein Grip.</text>
</comment>
<reference evidence="18" key="1">
    <citation type="submission" date="2020-11" db="EMBL/GenBank/DDBJ databases">
        <authorList>
            <person name="Tran Van P."/>
        </authorList>
    </citation>
    <scope>NUCLEOTIDE SEQUENCE</scope>
</reference>
<evidence type="ECO:0000256" key="12">
    <source>
        <dbReference type="ARBA" id="ARBA00025339"/>
    </source>
</evidence>
<dbReference type="GO" id="GO:0061355">
    <property type="term" value="P:Wnt protein secretion"/>
    <property type="evidence" value="ECO:0007669"/>
    <property type="project" value="TreeGrafter"/>
</dbReference>